<feature type="chain" id="PRO_5019229737" description="adenosine deaminase" evidence="10">
    <location>
        <begin position="26"/>
        <end position="516"/>
    </location>
</feature>
<evidence type="ECO:0000256" key="10">
    <source>
        <dbReference type="SAM" id="SignalP"/>
    </source>
</evidence>
<keyword evidence="14" id="KW-1185">Reference proteome</keyword>
<dbReference type="Pfam" id="PF00962">
    <property type="entry name" value="A_deaminase"/>
    <property type="match status" value="1"/>
</dbReference>
<dbReference type="PANTHER" id="PTHR11409">
    <property type="entry name" value="ADENOSINE DEAMINASE"/>
    <property type="match status" value="1"/>
</dbReference>
<gene>
    <name evidence="13" type="ORF">chiPu_0005036</name>
</gene>
<dbReference type="STRING" id="137246.A0A401S891"/>
<dbReference type="OMA" id="SMKQCIE"/>
<keyword evidence="7 10" id="KW-0732">Signal</keyword>
<name>A0A401S891_CHIPU</name>
<evidence type="ECO:0000259" key="11">
    <source>
        <dbReference type="Pfam" id="PF00962"/>
    </source>
</evidence>
<dbReference type="GO" id="GO:0006154">
    <property type="term" value="P:adenosine catabolic process"/>
    <property type="evidence" value="ECO:0007669"/>
    <property type="project" value="InterPro"/>
</dbReference>
<dbReference type="InterPro" id="IPR032466">
    <property type="entry name" value="Metal_Hydrolase"/>
</dbReference>
<dbReference type="SUPFAM" id="SSF51556">
    <property type="entry name" value="Metallo-dependent hydrolases"/>
    <property type="match status" value="1"/>
</dbReference>
<dbReference type="Gene3D" id="3.20.20.140">
    <property type="entry name" value="Metal-dependent hydrolases"/>
    <property type="match status" value="1"/>
</dbReference>
<dbReference type="Proteomes" id="UP000287033">
    <property type="component" value="Unassembled WGS sequence"/>
</dbReference>
<organism evidence="13 14">
    <name type="scientific">Chiloscyllium punctatum</name>
    <name type="common">Brownbanded bambooshark</name>
    <name type="synonym">Hemiscyllium punctatum</name>
    <dbReference type="NCBI Taxonomy" id="137246"/>
    <lineage>
        <taxon>Eukaryota</taxon>
        <taxon>Metazoa</taxon>
        <taxon>Chordata</taxon>
        <taxon>Craniata</taxon>
        <taxon>Vertebrata</taxon>
        <taxon>Chondrichthyes</taxon>
        <taxon>Elasmobranchii</taxon>
        <taxon>Galeomorphii</taxon>
        <taxon>Galeoidea</taxon>
        <taxon>Orectolobiformes</taxon>
        <taxon>Hemiscylliidae</taxon>
        <taxon>Chiloscyllium</taxon>
    </lineage>
</organism>
<proteinExistence type="inferred from homology"/>
<comment type="catalytic activity">
    <reaction evidence="9">
        <text>adenosine + H2O + H(+) = inosine + NH4(+)</text>
        <dbReference type="Rhea" id="RHEA:24408"/>
        <dbReference type="ChEBI" id="CHEBI:15377"/>
        <dbReference type="ChEBI" id="CHEBI:15378"/>
        <dbReference type="ChEBI" id="CHEBI:16335"/>
        <dbReference type="ChEBI" id="CHEBI:17596"/>
        <dbReference type="ChEBI" id="CHEBI:28938"/>
        <dbReference type="EC" id="3.5.4.4"/>
    </reaction>
</comment>
<feature type="domain" description="Adenosine deaminase" evidence="11">
    <location>
        <begin position="197"/>
        <end position="491"/>
    </location>
</feature>
<keyword evidence="6" id="KW-0479">Metal-binding</keyword>
<evidence type="ECO:0000313" key="14">
    <source>
        <dbReference type="Proteomes" id="UP000287033"/>
    </source>
</evidence>
<dbReference type="CDD" id="cd01321">
    <property type="entry name" value="ADGF"/>
    <property type="match status" value="1"/>
</dbReference>
<evidence type="ECO:0000256" key="1">
    <source>
        <dbReference type="ARBA" id="ARBA00001947"/>
    </source>
</evidence>
<dbReference type="GO" id="GO:0004000">
    <property type="term" value="F:adenosine deaminase activity"/>
    <property type="evidence" value="ECO:0007669"/>
    <property type="project" value="InterPro"/>
</dbReference>
<evidence type="ECO:0000256" key="7">
    <source>
        <dbReference type="ARBA" id="ARBA00022729"/>
    </source>
</evidence>
<dbReference type="GO" id="GO:0046872">
    <property type="term" value="F:metal ion binding"/>
    <property type="evidence" value="ECO:0007669"/>
    <property type="project" value="UniProtKB-KW"/>
</dbReference>
<accession>A0A401S891</accession>
<dbReference type="GO" id="GO:0046103">
    <property type="term" value="P:inosine biosynthetic process"/>
    <property type="evidence" value="ECO:0007669"/>
    <property type="project" value="TreeGrafter"/>
</dbReference>
<dbReference type="EC" id="3.5.4.4" evidence="4"/>
<dbReference type="AlphaFoldDB" id="A0A401S891"/>
<dbReference type="NCBIfam" id="TIGR01431">
    <property type="entry name" value="adm_rel"/>
    <property type="match status" value="1"/>
</dbReference>
<reference evidence="13 14" key="1">
    <citation type="journal article" date="2018" name="Nat. Ecol. Evol.">
        <title>Shark genomes provide insights into elasmobranch evolution and the origin of vertebrates.</title>
        <authorList>
            <person name="Hara Y"/>
            <person name="Yamaguchi K"/>
            <person name="Onimaru K"/>
            <person name="Kadota M"/>
            <person name="Koyanagi M"/>
            <person name="Keeley SD"/>
            <person name="Tatsumi K"/>
            <person name="Tanaka K"/>
            <person name="Motone F"/>
            <person name="Kageyama Y"/>
            <person name="Nozu R"/>
            <person name="Adachi N"/>
            <person name="Nishimura O"/>
            <person name="Nakagawa R"/>
            <person name="Tanegashima C"/>
            <person name="Kiyatake I"/>
            <person name="Matsumoto R"/>
            <person name="Murakumo K"/>
            <person name="Nishida K"/>
            <person name="Terakita A"/>
            <person name="Kuratani S"/>
            <person name="Sato K"/>
            <person name="Hyodo S Kuraku.S."/>
        </authorList>
    </citation>
    <scope>NUCLEOTIDE SEQUENCE [LARGE SCALE GENOMIC DNA]</scope>
</reference>
<evidence type="ECO:0000256" key="2">
    <source>
        <dbReference type="ARBA" id="ARBA00004613"/>
    </source>
</evidence>
<comment type="caution">
    <text evidence="13">The sequence shown here is derived from an EMBL/GenBank/DDBJ whole genome shotgun (WGS) entry which is preliminary data.</text>
</comment>
<feature type="signal peptide" evidence="10">
    <location>
        <begin position="1"/>
        <end position="25"/>
    </location>
</feature>
<dbReference type="EMBL" id="BEZZ01000132">
    <property type="protein sequence ID" value="GCC26618.1"/>
    <property type="molecule type" value="Genomic_DNA"/>
</dbReference>
<evidence type="ECO:0000256" key="4">
    <source>
        <dbReference type="ARBA" id="ARBA00012784"/>
    </source>
</evidence>
<dbReference type="InterPro" id="IPR001365">
    <property type="entry name" value="A_deaminase_dom"/>
</dbReference>
<evidence type="ECO:0000256" key="6">
    <source>
        <dbReference type="ARBA" id="ARBA00022723"/>
    </source>
</evidence>
<dbReference type="PANTHER" id="PTHR11409:SF39">
    <property type="entry name" value="ADENOSINE DEAMINASE 2"/>
    <property type="match status" value="1"/>
</dbReference>
<comment type="cofactor">
    <cofactor evidence="1">
        <name>Zn(2+)</name>
        <dbReference type="ChEBI" id="CHEBI:29105"/>
    </cofactor>
</comment>
<dbReference type="InterPro" id="IPR006331">
    <property type="entry name" value="ADGF"/>
</dbReference>
<comment type="similarity">
    <text evidence="3">Belongs to the metallo-dependent hydrolases superfamily. Adenosine and AMP deaminases family. ADGF subfamily.</text>
</comment>
<dbReference type="GO" id="GO:0005615">
    <property type="term" value="C:extracellular space"/>
    <property type="evidence" value="ECO:0007669"/>
    <property type="project" value="InterPro"/>
</dbReference>
<feature type="domain" description="Adenosine/AMP deaminase N-terminal" evidence="12">
    <location>
        <begin position="31"/>
        <end position="100"/>
    </location>
</feature>
<dbReference type="Pfam" id="PF08451">
    <property type="entry name" value="A_deaminase_N"/>
    <property type="match status" value="1"/>
</dbReference>
<evidence type="ECO:0000259" key="12">
    <source>
        <dbReference type="Pfam" id="PF08451"/>
    </source>
</evidence>
<keyword evidence="8" id="KW-0378">Hydrolase</keyword>
<evidence type="ECO:0000256" key="9">
    <source>
        <dbReference type="ARBA" id="ARBA00047764"/>
    </source>
</evidence>
<sequence length="516" mass="59397">MKAPRFRKEAAVFFFFFCLLAVCQTFPTPADRDTLMILEQFQFTGGNLLTTEKELQVNYILKKIKGKEIMEGMKTGKFAPAMHFFRAKELIEQSPVFNIIQMMPKGAGLHLHEYALLSVDWLVKNATYLPNCYICFTPVGGVRFHYFHRMQQRKMVNCSEWVLLEQYRRQIQNVTEFDNSLMRNLTLITENPEEAYQSQNIIWQRFSDAFAAASSLISYAPVFKTYFYEALKEFYHDNVQYIEIRALLLPVYELDGTLQNKTWSIMAYHEVARQFKDDHPDFMGTKVIFSVHRKSNNTEMKTAIYEAMELYNKFPETMAGFDMVGHEDAGHPLWYFRNELSIPAKLGVKLPYFFHAGETDWEGVHVDENILDALLLNTSRIGHGYSINKHLVAKQLSQKLDVALEVCPISNQVLMLVSNLQNHPAAALMAEGHPMVISADDPAVFGARGLSYDFYEAFMGIGGLKAELTTLRQLALNSINYSAMSAQMKVEAIKLWQKKWDQFLDAVVHMFNSDEL</sequence>
<dbReference type="OrthoDB" id="7202371at2759"/>
<dbReference type="InterPro" id="IPR013659">
    <property type="entry name" value="A_deaminase_N"/>
</dbReference>
<evidence type="ECO:0000256" key="8">
    <source>
        <dbReference type="ARBA" id="ARBA00022801"/>
    </source>
</evidence>
<evidence type="ECO:0000256" key="3">
    <source>
        <dbReference type="ARBA" id="ARBA00006083"/>
    </source>
</evidence>
<keyword evidence="5" id="KW-0964">Secreted</keyword>
<protein>
    <recommendedName>
        <fullName evidence="4">adenosine deaminase</fullName>
        <ecNumber evidence="4">3.5.4.4</ecNumber>
    </recommendedName>
</protein>
<evidence type="ECO:0000256" key="5">
    <source>
        <dbReference type="ARBA" id="ARBA00022525"/>
    </source>
</evidence>
<evidence type="ECO:0000313" key="13">
    <source>
        <dbReference type="EMBL" id="GCC26618.1"/>
    </source>
</evidence>
<dbReference type="InterPro" id="IPR006330">
    <property type="entry name" value="Ado/ade_deaminase"/>
</dbReference>
<dbReference type="FunFam" id="3.20.20.140:FF:000017">
    <property type="entry name" value="Adenosine deaminase 2"/>
    <property type="match status" value="1"/>
</dbReference>
<comment type="subcellular location">
    <subcellularLocation>
        <location evidence="2">Secreted</location>
    </subcellularLocation>
</comment>